<keyword evidence="11" id="KW-0255">Endonuclease</keyword>
<dbReference type="InterPro" id="IPR011639">
    <property type="entry name" value="MethylTrfase_TaqI-like_dom"/>
</dbReference>
<evidence type="ECO:0000256" key="5">
    <source>
        <dbReference type="ARBA" id="ARBA00022747"/>
    </source>
</evidence>
<dbReference type="EMBL" id="QXIT01000061">
    <property type="protein sequence ID" value="RIE08982.1"/>
    <property type="molecule type" value="Genomic_DNA"/>
</dbReference>
<keyword evidence="5" id="KW-0680">Restriction system</keyword>
<evidence type="ECO:0000313" key="10">
    <source>
        <dbReference type="EMBL" id="RIE08982.1"/>
    </source>
</evidence>
<dbReference type="InterPro" id="IPR050953">
    <property type="entry name" value="N4_N6_ade-DNA_methylase"/>
</dbReference>
<evidence type="ECO:0000256" key="4">
    <source>
        <dbReference type="ARBA" id="ARBA00022691"/>
    </source>
</evidence>
<organism evidence="11 13">
    <name type="scientific">Candidatus Cryosericum odellii</name>
    <dbReference type="NCBI Taxonomy" id="2290917"/>
    <lineage>
        <taxon>Bacteria</taxon>
        <taxon>Pseudomonadati</taxon>
        <taxon>Caldisericota/Cryosericota group</taxon>
        <taxon>Candidatus Cryosericota</taxon>
        <taxon>Candidatus Cryosericia</taxon>
        <taxon>Candidatus Cryosericales</taxon>
        <taxon>Candidatus Cryosericaceae</taxon>
        <taxon>Candidatus Cryosericum</taxon>
    </lineage>
</organism>
<dbReference type="Pfam" id="PF12950">
    <property type="entry name" value="TaqI_C"/>
    <property type="match status" value="1"/>
</dbReference>
<dbReference type="GO" id="GO:0009035">
    <property type="term" value="F:type I site-specific deoxyribonuclease activity"/>
    <property type="evidence" value="ECO:0007669"/>
    <property type="project" value="UniProtKB-EC"/>
</dbReference>
<dbReference type="PROSITE" id="PS00092">
    <property type="entry name" value="N6_MTASE"/>
    <property type="match status" value="1"/>
</dbReference>
<keyword evidence="4" id="KW-0949">S-adenosyl-L-methionine</keyword>
<dbReference type="PANTHER" id="PTHR33841">
    <property type="entry name" value="DNA METHYLTRANSFERASE YEEA-RELATED"/>
    <property type="match status" value="1"/>
</dbReference>
<evidence type="ECO:0000256" key="2">
    <source>
        <dbReference type="ARBA" id="ARBA00022603"/>
    </source>
</evidence>
<dbReference type="AlphaFoldDB" id="A0A398DCV9"/>
<dbReference type="Gene3D" id="3.40.50.150">
    <property type="entry name" value="Vaccinia Virus protein VP39"/>
    <property type="match status" value="1"/>
</dbReference>
<protein>
    <recommendedName>
        <fullName evidence="1">site-specific DNA-methyltransferase (adenine-specific)</fullName>
        <ecNumber evidence="1">2.1.1.72</ecNumber>
    </recommendedName>
</protein>
<keyword evidence="2" id="KW-0489">Methyltransferase</keyword>
<evidence type="ECO:0000256" key="7">
    <source>
        <dbReference type="ARBA" id="ARBA00047942"/>
    </source>
</evidence>
<feature type="domain" description="TaqI-like C-terminal specificity" evidence="9">
    <location>
        <begin position="781"/>
        <end position="945"/>
    </location>
</feature>
<dbReference type="Proteomes" id="UP000266489">
    <property type="component" value="Unassembled WGS sequence"/>
</dbReference>
<dbReference type="GO" id="GO:0005524">
    <property type="term" value="F:ATP binding"/>
    <property type="evidence" value="ECO:0007669"/>
    <property type="project" value="UniProtKB-KW"/>
</dbReference>
<accession>A0A398D1G9</accession>
<evidence type="ECO:0000313" key="13">
    <source>
        <dbReference type="Proteomes" id="UP000266489"/>
    </source>
</evidence>
<keyword evidence="11" id="KW-0378">Hydrolase</keyword>
<dbReference type="InterPro" id="IPR002052">
    <property type="entry name" value="DNA_methylase_N6_adenine_CS"/>
</dbReference>
<keyword evidence="11" id="KW-0540">Nuclease</keyword>
<evidence type="ECO:0000259" key="9">
    <source>
        <dbReference type="Pfam" id="PF12950"/>
    </source>
</evidence>
<evidence type="ECO:0000256" key="3">
    <source>
        <dbReference type="ARBA" id="ARBA00022679"/>
    </source>
</evidence>
<dbReference type="PANTHER" id="PTHR33841:SF1">
    <property type="entry name" value="DNA METHYLTRANSFERASE A"/>
    <property type="match status" value="1"/>
</dbReference>
<dbReference type="RefSeq" id="WP_119119629.1">
    <property type="nucleotide sequence ID" value="NZ_QXIT01000061.1"/>
</dbReference>
<keyword evidence="6" id="KW-0238">DNA-binding</keyword>
<dbReference type="OrthoDB" id="9815272at2"/>
<dbReference type="EMBL" id="QXIU01000091">
    <property type="protein sequence ID" value="RIE12540.1"/>
    <property type="molecule type" value="Genomic_DNA"/>
</dbReference>
<dbReference type="GO" id="GO:0003677">
    <property type="term" value="F:DNA binding"/>
    <property type="evidence" value="ECO:0007669"/>
    <property type="project" value="UniProtKB-KW"/>
</dbReference>
<keyword evidence="12" id="KW-1185">Reference proteome</keyword>
<dbReference type="InterPro" id="IPR025931">
    <property type="entry name" value="TaqI_C"/>
</dbReference>
<evidence type="ECO:0000313" key="11">
    <source>
        <dbReference type="EMBL" id="RIE12540.1"/>
    </source>
</evidence>
<dbReference type="GO" id="GO:0032259">
    <property type="term" value="P:methylation"/>
    <property type="evidence" value="ECO:0007669"/>
    <property type="project" value="UniProtKB-KW"/>
</dbReference>
<dbReference type="SUPFAM" id="SSF53335">
    <property type="entry name" value="S-adenosyl-L-methionine-dependent methyltransferases"/>
    <property type="match status" value="1"/>
</dbReference>
<evidence type="ECO:0000256" key="6">
    <source>
        <dbReference type="ARBA" id="ARBA00023125"/>
    </source>
</evidence>
<reference evidence="12 13" key="1">
    <citation type="submission" date="2018-09" db="EMBL/GenBank/DDBJ databases">
        <title>Discovery and Ecogenomic Context for Candidatus Cryosericales, a Global Caldiserica Order Active in Thawing Permafrost.</title>
        <authorList>
            <person name="Martinez M.A."/>
            <person name="Woodcroft B.J."/>
            <person name="Ignacio Espinoza J.C."/>
            <person name="Zayed A."/>
            <person name="Singleton C.M."/>
            <person name="Boyd J."/>
            <person name="Li Y.-F."/>
            <person name="Purvine S."/>
            <person name="Maughan H."/>
            <person name="Hodgkins S.B."/>
            <person name="Anderson D."/>
            <person name="Sederholm M."/>
            <person name="Temperton B."/>
            <person name="Saleska S.R."/>
            <person name="Tyson G.W."/>
            <person name="Rich V.I."/>
        </authorList>
    </citation>
    <scope>NUCLEOTIDE SEQUENCE [LARGE SCALE GENOMIC DNA]</scope>
    <source>
        <strain evidence="11 13">SMC5</strain>
        <strain evidence="10 12">SMC6</strain>
    </source>
</reference>
<dbReference type="GO" id="GO:0009007">
    <property type="term" value="F:site-specific DNA-methyltransferase (adenine-specific) activity"/>
    <property type="evidence" value="ECO:0007669"/>
    <property type="project" value="UniProtKB-EC"/>
</dbReference>
<dbReference type="GO" id="GO:0009307">
    <property type="term" value="P:DNA restriction-modification system"/>
    <property type="evidence" value="ECO:0007669"/>
    <property type="project" value="UniProtKB-KW"/>
</dbReference>
<dbReference type="EC" id="2.1.1.72" evidence="1"/>
<feature type="domain" description="Type II methyltransferase M.TaqI-like" evidence="8">
    <location>
        <begin position="453"/>
        <end position="651"/>
    </location>
</feature>
<dbReference type="InterPro" id="IPR029063">
    <property type="entry name" value="SAM-dependent_MTases_sf"/>
</dbReference>
<proteinExistence type="predicted"/>
<keyword evidence="3" id="KW-0808">Transferase</keyword>
<accession>A0A398DCV9</accession>
<evidence type="ECO:0000256" key="1">
    <source>
        <dbReference type="ARBA" id="ARBA00011900"/>
    </source>
</evidence>
<name>A0A398DCV9_9BACT</name>
<dbReference type="Proteomes" id="UP000266260">
    <property type="component" value="Unassembled WGS sequence"/>
</dbReference>
<dbReference type="Pfam" id="PF07669">
    <property type="entry name" value="Eco57I"/>
    <property type="match status" value="1"/>
</dbReference>
<sequence>MENLPDELVQLIDRFKEHLEQYRGVSYDEANTRTDFIDPLFKLLGWDVANTASYAEQYREVIREDKVSIEGGTKAPDYCFRIGGVRKFFVEAKKPSVDLRNDPSPAYQLRRYAYSAKLPLSILTDFQEFAVYDTRIKPSPNDSASVARIQYFTFEDYPEKWAFLTDKFSREAILHGAFDKYVEDTRSKRGTSEVDKEFLNLIDQWREKLARNIALRNRNLPLHQLNFAVQKTIDRIVFLRIAEDRGIDTYGTLHSLLNGANQYTRLLQLFTQADARYNGGLFNFAEDTLTPGLTVDDNIIKDIVRSVYYPQSPYEFSVLDVAILGNIYEQFLGKTIRLTAEHHVKVEEKPEVKKAGGVYYTPRDIVEYIVDHTVGEALKETTPAKVEQLHILDPACGSGSFLLGAYDKLLSWHLDWYAQETHRVKALKDHCIIEPRAGDYRLTIDEKRRILTNNIYGVDIDDQAVEIAKLSLTLRLLEGETSETAELFTRGGRQRLLPKLETNIKCGNSLIGPDFYSDKPESLFVDDDTRYRINAFDWKGPDGFKQVFDTHGGFDVVLGNPPYVRSIHLKEDNVAQWQFCRTHYATAADREWDIYLVFVEKGLSLLCAGGRLGYILPNKFLNSRVGANLRQLIADGRHLECLVHFGALQVFATATTYTCLLFLNHDGVDQAAIQRFTGPVTSKLAGTPLPEQVPDQWQASTAASSSLTSAPWNFASSGDSVLASLYKWPALENVADVFKGTGTDADRVFVLKELTRDATNVHAWSEYLQKEVTLEPTFLKPALRGRSIGRYEIVTRDVLLLVPYEAVNGHYVLVPESRIATVAPLTLGYLRACKSQLEQREHGRFKGMGWHCYGRPQNMERMDGKSKIVFPDVARAGTCCLDTESRWLLDTCYAITPKAGTALDQRYLLGILNSPLLTYFLHETGTALRGGYFRMKTAYLNPFPLRPIDFTNPADKAMHDEMVRLVDQMLALHGQLATTGTDREKSGLQLQIAALDRAIDSLVFRLYGLNDRSSDMVASGCS</sequence>
<gene>
    <name evidence="11" type="ORF">SMC5_03605</name>
    <name evidence="10" type="ORF">SMC6_03345</name>
</gene>
<comment type="catalytic activity">
    <reaction evidence="7">
        <text>a 2'-deoxyadenosine in DNA + S-adenosyl-L-methionine = an N(6)-methyl-2'-deoxyadenosine in DNA + S-adenosyl-L-homocysteine + H(+)</text>
        <dbReference type="Rhea" id="RHEA:15197"/>
        <dbReference type="Rhea" id="RHEA-COMP:12418"/>
        <dbReference type="Rhea" id="RHEA-COMP:12419"/>
        <dbReference type="ChEBI" id="CHEBI:15378"/>
        <dbReference type="ChEBI" id="CHEBI:57856"/>
        <dbReference type="ChEBI" id="CHEBI:59789"/>
        <dbReference type="ChEBI" id="CHEBI:90615"/>
        <dbReference type="ChEBI" id="CHEBI:90616"/>
        <dbReference type="EC" id="2.1.1.72"/>
    </reaction>
</comment>
<comment type="caution">
    <text evidence="11">The sequence shown here is derived from an EMBL/GenBank/DDBJ whole genome shotgun (WGS) entry which is preliminary data.</text>
</comment>
<dbReference type="Gene3D" id="3.90.1570.30">
    <property type="match status" value="1"/>
</dbReference>
<evidence type="ECO:0000313" key="12">
    <source>
        <dbReference type="Proteomes" id="UP000266260"/>
    </source>
</evidence>
<evidence type="ECO:0000259" key="8">
    <source>
        <dbReference type="Pfam" id="PF07669"/>
    </source>
</evidence>
<dbReference type="PRINTS" id="PR00507">
    <property type="entry name" value="N12N6MTFRASE"/>
</dbReference>